<keyword evidence="3" id="KW-1185">Reference proteome</keyword>
<comment type="caution">
    <text evidence="2">The sequence shown here is derived from an EMBL/GenBank/DDBJ whole genome shotgun (WGS) entry which is preliminary data.</text>
</comment>
<proteinExistence type="predicted"/>
<dbReference type="PANTHER" id="PTHR41260:SF1">
    <property type="entry name" value="PROTEIN ECSC"/>
    <property type="match status" value="1"/>
</dbReference>
<keyword evidence="1" id="KW-0812">Transmembrane</keyword>
<dbReference type="EMBL" id="LRVM01000016">
    <property type="protein sequence ID" value="KXL51756.1"/>
    <property type="molecule type" value="Genomic_DNA"/>
</dbReference>
<keyword evidence="1" id="KW-0472">Membrane</keyword>
<evidence type="ECO:0000256" key="1">
    <source>
        <dbReference type="SAM" id="Phobius"/>
    </source>
</evidence>
<accession>A0A136WBD7</accession>
<gene>
    <name evidence="2" type="ORF">CLNEO_29020</name>
</gene>
<keyword evidence="1" id="KW-1133">Transmembrane helix</keyword>
<reference evidence="2 3" key="1">
    <citation type="submission" date="2016-01" db="EMBL/GenBank/DDBJ databases">
        <title>Genome sequence of Clostridium neopropionicum X4, DSM-3847.</title>
        <authorList>
            <person name="Poehlein A."/>
            <person name="Beck M.H."/>
            <person name="Bengelsdorf F.R."/>
            <person name="Daniel R."/>
            <person name="Duerre P."/>
        </authorList>
    </citation>
    <scope>NUCLEOTIDE SEQUENCE [LARGE SCALE GENOMIC DNA]</scope>
    <source>
        <strain evidence="2 3">DSM-3847</strain>
    </source>
</reference>
<name>A0A136WBD7_9FIRM</name>
<dbReference type="OrthoDB" id="1852051at2"/>
<organism evidence="2 3">
    <name type="scientific">Anaerotignum neopropionicum</name>
    <dbReference type="NCBI Taxonomy" id="36847"/>
    <lineage>
        <taxon>Bacteria</taxon>
        <taxon>Bacillati</taxon>
        <taxon>Bacillota</taxon>
        <taxon>Clostridia</taxon>
        <taxon>Lachnospirales</taxon>
        <taxon>Anaerotignaceae</taxon>
        <taxon>Anaerotignum</taxon>
    </lineage>
</organism>
<dbReference type="STRING" id="36847.CLNEO_29020"/>
<evidence type="ECO:0000313" key="2">
    <source>
        <dbReference type="EMBL" id="KXL51756.1"/>
    </source>
</evidence>
<dbReference type="PANTHER" id="PTHR41260">
    <property type="entry name" value="PROTEIN ECSC"/>
    <property type="match status" value="1"/>
</dbReference>
<dbReference type="Pfam" id="PF12787">
    <property type="entry name" value="EcsC"/>
    <property type="match status" value="1"/>
</dbReference>
<dbReference type="RefSeq" id="WP_066090905.1">
    <property type="nucleotide sequence ID" value="NZ_LRVM01000016.1"/>
</dbReference>
<feature type="transmembrane region" description="Helical" evidence="1">
    <location>
        <begin position="227"/>
        <end position="246"/>
    </location>
</feature>
<sequence length="273" mass="31237">MARSLEKEWERLQKKEEKVFIKMENEVANQNFSELVGIKQAISEKIPDKLVILINEGFQKAFRLVFSKGIGIIEKTYRKDEIALEFEVNDFRMNQRPNSKSLTQLEKQVKRRQRINTCATVTEGIGLGAVGVGLPDIPLFLGILLKGIYETSIGYGYHYNEEKEQILILKMITAALSEKGKMRTVDKDVEIWLSQIDSGNVSDMISLDEEIKKASNALSQALLLPKFLQGFFLVGIVGGIANPIVYQKVMKYVTLKYKKRYLNQKRLSIKKQR</sequence>
<dbReference type="Proteomes" id="UP000070539">
    <property type="component" value="Unassembled WGS sequence"/>
</dbReference>
<evidence type="ECO:0000313" key="3">
    <source>
        <dbReference type="Proteomes" id="UP000070539"/>
    </source>
</evidence>
<dbReference type="InterPro" id="IPR024787">
    <property type="entry name" value="EcsC"/>
</dbReference>
<dbReference type="AlphaFoldDB" id="A0A136WBD7"/>
<protein>
    <submittedName>
        <fullName evidence="2">EcsC protein family protein</fullName>
    </submittedName>
</protein>